<comment type="caution">
    <text evidence="1">The sequence shown here is derived from an EMBL/GenBank/DDBJ whole genome shotgun (WGS) entry which is preliminary data.</text>
</comment>
<protein>
    <submittedName>
        <fullName evidence="1">Uncharacterized protein</fullName>
    </submittedName>
</protein>
<organism evidence="1 2">
    <name type="scientific">Liparis tanakae</name>
    <name type="common">Tanaka's snailfish</name>
    <dbReference type="NCBI Taxonomy" id="230148"/>
    <lineage>
        <taxon>Eukaryota</taxon>
        <taxon>Metazoa</taxon>
        <taxon>Chordata</taxon>
        <taxon>Craniata</taxon>
        <taxon>Vertebrata</taxon>
        <taxon>Euteleostomi</taxon>
        <taxon>Actinopterygii</taxon>
        <taxon>Neopterygii</taxon>
        <taxon>Teleostei</taxon>
        <taxon>Neoteleostei</taxon>
        <taxon>Acanthomorphata</taxon>
        <taxon>Eupercaria</taxon>
        <taxon>Perciformes</taxon>
        <taxon>Cottioidei</taxon>
        <taxon>Cottales</taxon>
        <taxon>Liparidae</taxon>
        <taxon>Liparis</taxon>
    </lineage>
</organism>
<reference evidence="1 2" key="1">
    <citation type="submission" date="2019-03" db="EMBL/GenBank/DDBJ databases">
        <title>First draft genome of Liparis tanakae, snailfish: a comprehensive survey of snailfish specific genes.</title>
        <authorList>
            <person name="Kim W."/>
            <person name="Song I."/>
            <person name="Jeong J.-H."/>
            <person name="Kim D."/>
            <person name="Kim S."/>
            <person name="Ryu S."/>
            <person name="Song J.Y."/>
            <person name="Lee S.K."/>
        </authorList>
    </citation>
    <scope>NUCLEOTIDE SEQUENCE [LARGE SCALE GENOMIC DNA]</scope>
    <source>
        <tissue evidence="1">Muscle</tissue>
    </source>
</reference>
<dbReference type="AlphaFoldDB" id="A0A4Z2J6H4"/>
<proteinExistence type="predicted"/>
<evidence type="ECO:0000313" key="2">
    <source>
        <dbReference type="Proteomes" id="UP000314294"/>
    </source>
</evidence>
<gene>
    <name evidence="1" type="ORF">EYF80_004503</name>
</gene>
<dbReference type="Proteomes" id="UP000314294">
    <property type="component" value="Unassembled WGS sequence"/>
</dbReference>
<name>A0A4Z2J6H4_9TELE</name>
<evidence type="ECO:0000313" key="1">
    <source>
        <dbReference type="EMBL" id="TNN85153.1"/>
    </source>
</evidence>
<dbReference type="EMBL" id="SRLO01000022">
    <property type="protein sequence ID" value="TNN85153.1"/>
    <property type="molecule type" value="Genomic_DNA"/>
</dbReference>
<sequence length="90" mass="9355">MASLPSFMLAFSVERLSARTKAPCSTVSSSMVAARSCSPVLSSLHAAWACGCSRLLTVSTIAWGGGKSFIKSTEAELAAGFVLHCLCRLA</sequence>
<keyword evidence="2" id="KW-1185">Reference proteome</keyword>
<accession>A0A4Z2J6H4</accession>